<evidence type="ECO:0000256" key="19">
    <source>
        <dbReference type="SAM" id="Phobius"/>
    </source>
</evidence>
<evidence type="ECO:0000256" key="4">
    <source>
        <dbReference type="ARBA" id="ARBA00012438"/>
    </source>
</evidence>
<reference evidence="21 22" key="1">
    <citation type="submission" date="2021-03" db="EMBL/GenBank/DDBJ databases">
        <title>Fibrella sp. HMF5405 genome sequencing and assembly.</title>
        <authorList>
            <person name="Kang H."/>
            <person name="Kim H."/>
            <person name="Bae S."/>
            <person name="Joh K."/>
        </authorList>
    </citation>
    <scope>NUCLEOTIDE SEQUENCE [LARGE SCALE GENOMIC DNA]</scope>
    <source>
        <strain evidence="21 22">HMF5405</strain>
    </source>
</reference>
<evidence type="ECO:0000256" key="11">
    <source>
        <dbReference type="ARBA" id="ARBA00022741"/>
    </source>
</evidence>
<dbReference type="Pfam" id="PF07730">
    <property type="entry name" value="HisKA_3"/>
    <property type="match status" value="1"/>
</dbReference>
<dbReference type="SMART" id="SM00387">
    <property type="entry name" value="HATPase_c"/>
    <property type="match status" value="1"/>
</dbReference>
<evidence type="ECO:0000256" key="17">
    <source>
        <dbReference type="ARBA" id="ARBA00024827"/>
    </source>
</evidence>
<keyword evidence="7" id="KW-0963">Cytoplasm</keyword>
<keyword evidence="9" id="KW-0808">Transferase</keyword>
<dbReference type="EC" id="2.7.13.3" evidence="4"/>
<evidence type="ECO:0000256" key="5">
    <source>
        <dbReference type="ARBA" id="ARBA00017322"/>
    </source>
</evidence>
<evidence type="ECO:0000256" key="14">
    <source>
        <dbReference type="ARBA" id="ARBA00023004"/>
    </source>
</evidence>
<keyword evidence="15" id="KW-0902">Two-component regulatory system</keyword>
<dbReference type="Gene3D" id="1.20.5.1930">
    <property type="match status" value="1"/>
</dbReference>
<dbReference type="PROSITE" id="PS50109">
    <property type="entry name" value="HIS_KIN"/>
    <property type="match status" value="1"/>
</dbReference>
<dbReference type="SUPFAM" id="SSF55874">
    <property type="entry name" value="ATPase domain of HSP90 chaperone/DNA topoisomerase II/histidine kinase"/>
    <property type="match status" value="1"/>
</dbReference>
<evidence type="ECO:0000256" key="1">
    <source>
        <dbReference type="ARBA" id="ARBA00000085"/>
    </source>
</evidence>
<feature type="domain" description="Histidine kinase" evidence="20">
    <location>
        <begin position="169"/>
        <end position="358"/>
    </location>
</feature>
<dbReference type="InterPro" id="IPR013783">
    <property type="entry name" value="Ig-like_fold"/>
</dbReference>
<keyword evidence="10" id="KW-0479">Metal-binding</keyword>
<evidence type="ECO:0000256" key="9">
    <source>
        <dbReference type="ARBA" id="ARBA00022679"/>
    </source>
</evidence>
<keyword evidence="22" id="KW-1185">Reference proteome</keyword>
<proteinExistence type="predicted"/>
<dbReference type="InterPro" id="IPR003594">
    <property type="entry name" value="HATPase_dom"/>
</dbReference>
<evidence type="ECO:0000256" key="10">
    <source>
        <dbReference type="ARBA" id="ARBA00022723"/>
    </source>
</evidence>
<dbReference type="InterPro" id="IPR004358">
    <property type="entry name" value="Sig_transdc_His_kin-like_C"/>
</dbReference>
<dbReference type="Gene3D" id="3.30.565.10">
    <property type="entry name" value="Histidine kinase-like ATPase, C-terminal domain"/>
    <property type="match status" value="1"/>
</dbReference>
<dbReference type="InterPro" id="IPR011123">
    <property type="entry name" value="Y_Y_Y"/>
</dbReference>
<keyword evidence="19" id="KW-1133">Transmembrane helix</keyword>
<keyword evidence="14" id="KW-0408">Iron</keyword>
<accession>A0ABS3JMM3</accession>
<dbReference type="EMBL" id="JAFMYW010000007">
    <property type="protein sequence ID" value="MBO0951243.1"/>
    <property type="molecule type" value="Genomic_DNA"/>
</dbReference>
<gene>
    <name evidence="21" type="ORF">J2I46_21850</name>
</gene>
<comment type="cofactor">
    <cofactor evidence="2">
        <name>[4Fe-4S] cluster</name>
        <dbReference type="ChEBI" id="CHEBI:49883"/>
    </cofactor>
</comment>
<dbReference type="Pfam" id="PF07495">
    <property type="entry name" value="Y_Y_Y"/>
    <property type="match status" value="1"/>
</dbReference>
<dbReference type="InterPro" id="IPR036890">
    <property type="entry name" value="HATPase_C_sf"/>
</dbReference>
<evidence type="ECO:0000256" key="3">
    <source>
        <dbReference type="ARBA" id="ARBA00004496"/>
    </source>
</evidence>
<dbReference type="Proteomes" id="UP000664628">
    <property type="component" value="Unassembled WGS sequence"/>
</dbReference>
<keyword evidence="19" id="KW-0812">Transmembrane</keyword>
<feature type="transmembrane region" description="Helical" evidence="19">
    <location>
        <begin position="128"/>
        <end position="151"/>
    </location>
</feature>
<evidence type="ECO:0000256" key="6">
    <source>
        <dbReference type="ARBA" id="ARBA00022485"/>
    </source>
</evidence>
<evidence type="ECO:0000256" key="12">
    <source>
        <dbReference type="ARBA" id="ARBA00022777"/>
    </source>
</evidence>
<evidence type="ECO:0000256" key="7">
    <source>
        <dbReference type="ARBA" id="ARBA00022490"/>
    </source>
</evidence>
<comment type="subcellular location">
    <subcellularLocation>
        <location evidence="3">Cytoplasm</location>
    </subcellularLocation>
</comment>
<dbReference type="InterPro" id="IPR011712">
    <property type="entry name" value="Sig_transdc_His_kin_sub3_dim/P"/>
</dbReference>
<keyword evidence="6" id="KW-0004">4Fe-4S</keyword>
<name>A0ABS3JMM3_9BACT</name>
<evidence type="ECO:0000259" key="20">
    <source>
        <dbReference type="PROSITE" id="PS50109"/>
    </source>
</evidence>
<dbReference type="Pfam" id="PF02518">
    <property type="entry name" value="HATPase_c"/>
    <property type="match status" value="1"/>
</dbReference>
<evidence type="ECO:0000256" key="16">
    <source>
        <dbReference type="ARBA" id="ARBA00023014"/>
    </source>
</evidence>
<comment type="function">
    <text evidence="17">Member of the two-component regulatory system NreB/NreC involved in the control of dissimilatory nitrate/nitrite reduction in response to oxygen. NreB functions as a direct oxygen sensor histidine kinase which is autophosphorylated, in the absence of oxygen, probably at the conserved histidine residue, and transfers its phosphate group probably to a conserved aspartate residue of NreC. NreB/NreC activates the expression of the nitrate (narGHJI) and nitrite (nir) reductase operons, as well as the putative nitrate transporter gene narT.</text>
</comment>
<dbReference type="PANTHER" id="PTHR24421">
    <property type="entry name" value="NITRATE/NITRITE SENSOR PROTEIN NARX-RELATED"/>
    <property type="match status" value="1"/>
</dbReference>
<keyword evidence="19" id="KW-0472">Membrane</keyword>
<evidence type="ECO:0000256" key="15">
    <source>
        <dbReference type="ARBA" id="ARBA00023012"/>
    </source>
</evidence>
<comment type="caution">
    <text evidence="21">The sequence shown here is derived from an EMBL/GenBank/DDBJ whole genome shotgun (WGS) entry which is preliminary data.</text>
</comment>
<dbReference type="PANTHER" id="PTHR24421:SF10">
    <property type="entry name" value="NITRATE_NITRITE SENSOR PROTEIN NARQ"/>
    <property type="match status" value="1"/>
</dbReference>
<organism evidence="21 22">
    <name type="scientific">Fibrella forsythiae</name>
    <dbReference type="NCBI Taxonomy" id="2817061"/>
    <lineage>
        <taxon>Bacteria</taxon>
        <taxon>Pseudomonadati</taxon>
        <taxon>Bacteroidota</taxon>
        <taxon>Cytophagia</taxon>
        <taxon>Cytophagales</taxon>
        <taxon>Spirosomataceae</taxon>
        <taxon>Fibrella</taxon>
    </lineage>
</organism>
<evidence type="ECO:0000313" key="22">
    <source>
        <dbReference type="Proteomes" id="UP000664628"/>
    </source>
</evidence>
<evidence type="ECO:0000256" key="8">
    <source>
        <dbReference type="ARBA" id="ARBA00022553"/>
    </source>
</evidence>
<keyword evidence="13" id="KW-0067">ATP-binding</keyword>
<dbReference type="InterPro" id="IPR050482">
    <property type="entry name" value="Sensor_HK_TwoCompSys"/>
</dbReference>
<protein>
    <recommendedName>
        <fullName evidence="5">Oxygen sensor histidine kinase NreB</fullName>
        <ecNumber evidence="4">2.7.13.3</ecNumber>
    </recommendedName>
    <alternativeName>
        <fullName evidence="18">Nitrogen regulation protein B</fullName>
    </alternativeName>
</protein>
<evidence type="ECO:0000256" key="13">
    <source>
        <dbReference type="ARBA" id="ARBA00022840"/>
    </source>
</evidence>
<keyword evidence="8" id="KW-0597">Phosphoprotein</keyword>
<keyword evidence="12" id="KW-0418">Kinase</keyword>
<evidence type="ECO:0000256" key="2">
    <source>
        <dbReference type="ARBA" id="ARBA00001966"/>
    </source>
</evidence>
<dbReference type="InterPro" id="IPR005467">
    <property type="entry name" value="His_kinase_dom"/>
</dbReference>
<keyword evidence="11" id="KW-0547">Nucleotide-binding</keyword>
<evidence type="ECO:0000256" key="18">
    <source>
        <dbReference type="ARBA" id="ARBA00030800"/>
    </source>
</evidence>
<dbReference type="RefSeq" id="WP_207331197.1">
    <property type="nucleotide sequence ID" value="NZ_JAFMYW010000007.1"/>
</dbReference>
<evidence type="ECO:0000313" key="21">
    <source>
        <dbReference type="EMBL" id="MBO0951243.1"/>
    </source>
</evidence>
<sequence length="358" mass="40889">MITRFASLLVLLLWGRMAVARQPEFTRFWASNGLQDSSFTLGKPIRLNYRQTHLRISFRDRNSSPATRYAYRLVGEDPRWYDNGGSESVSYANLFGGQYRFEVKNMANPLKVSSLSFELEEAFWQRTWFVPMLVGYGLLVAGVILYLVMLYKLRGRLRLQQLRNAIAADLHDDVGSTLSTISFLGELAKRKFPKQPEASLPLLEKMVDEAHQMVQTMRGMVWTISPGNDNATDFLEKVRSFVSTMLNSRDISLTFKHDVPERDLLSVEQQRHLFLIIKEITHNIAKHANARHVTFYARKHEQFLWIGVTDDGIGFTVDTSGEGNGLQNMQKRVAELDGKLEIESANGQGTIIRLMIPL</sequence>
<dbReference type="PRINTS" id="PR00344">
    <property type="entry name" value="BCTRLSENSOR"/>
</dbReference>
<keyword evidence="16" id="KW-0411">Iron-sulfur</keyword>
<dbReference type="CDD" id="cd16917">
    <property type="entry name" value="HATPase_UhpB-NarQ-NarX-like"/>
    <property type="match status" value="1"/>
</dbReference>
<comment type="catalytic activity">
    <reaction evidence="1">
        <text>ATP + protein L-histidine = ADP + protein N-phospho-L-histidine.</text>
        <dbReference type="EC" id="2.7.13.3"/>
    </reaction>
</comment>
<dbReference type="Gene3D" id="2.60.40.10">
    <property type="entry name" value="Immunoglobulins"/>
    <property type="match status" value="1"/>
</dbReference>